<proteinExistence type="predicted"/>
<dbReference type="PRINTS" id="PR01415">
    <property type="entry name" value="ANKYRIN"/>
</dbReference>
<dbReference type="SUPFAM" id="SSF48403">
    <property type="entry name" value="Ankyrin repeat"/>
    <property type="match status" value="1"/>
</dbReference>
<dbReference type="EMBL" id="MU151427">
    <property type="protein sequence ID" value="KAF9443861.1"/>
    <property type="molecule type" value="Genomic_DNA"/>
</dbReference>
<sequence>MADSTDSNPKPDVNNLPTETLAFAERIFEAARSGNSELVVAAVDAGLPANLTNHKGNTLLMLAAYAGHAELTKELLKRGADPNRLNDLGQSIVAGAVFKAHDDVVKALMEKGADPRSGTPTAIQTALMFGRTEILDVLGATEEDKNAEVPRPPSMVPS</sequence>
<feature type="repeat" description="ANK" evidence="3">
    <location>
        <begin position="55"/>
        <end position="87"/>
    </location>
</feature>
<dbReference type="PANTHER" id="PTHR24171">
    <property type="entry name" value="ANKYRIN REPEAT DOMAIN-CONTAINING PROTEIN 39-RELATED"/>
    <property type="match status" value="1"/>
</dbReference>
<dbReference type="OrthoDB" id="366390at2759"/>
<dbReference type="GO" id="GO:0004842">
    <property type="term" value="F:ubiquitin-protein transferase activity"/>
    <property type="evidence" value="ECO:0007669"/>
    <property type="project" value="TreeGrafter"/>
</dbReference>
<evidence type="ECO:0000256" key="2">
    <source>
        <dbReference type="ARBA" id="ARBA00023043"/>
    </source>
</evidence>
<accession>A0A9P5X5R3</accession>
<dbReference type="InterPro" id="IPR002110">
    <property type="entry name" value="Ankyrin_rpt"/>
</dbReference>
<evidence type="ECO:0000256" key="1">
    <source>
        <dbReference type="ARBA" id="ARBA00022737"/>
    </source>
</evidence>
<dbReference type="PANTHER" id="PTHR24171:SF8">
    <property type="entry name" value="BRCA1-ASSOCIATED RING DOMAIN PROTEIN 1"/>
    <property type="match status" value="1"/>
</dbReference>
<reference evidence="4" key="1">
    <citation type="submission" date="2020-11" db="EMBL/GenBank/DDBJ databases">
        <authorList>
            <consortium name="DOE Joint Genome Institute"/>
            <person name="Ahrendt S."/>
            <person name="Riley R."/>
            <person name="Andreopoulos W."/>
            <person name="Labutti K."/>
            <person name="Pangilinan J."/>
            <person name="Ruiz-Duenas F.J."/>
            <person name="Barrasa J.M."/>
            <person name="Sanchez-Garcia M."/>
            <person name="Camarero S."/>
            <person name="Miyauchi S."/>
            <person name="Serrano A."/>
            <person name="Linde D."/>
            <person name="Babiker R."/>
            <person name="Drula E."/>
            <person name="Ayuso-Fernandez I."/>
            <person name="Pacheco R."/>
            <person name="Padilla G."/>
            <person name="Ferreira P."/>
            <person name="Barriuso J."/>
            <person name="Kellner H."/>
            <person name="Castanera R."/>
            <person name="Alfaro M."/>
            <person name="Ramirez L."/>
            <person name="Pisabarro A.G."/>
            <person name="Kuo A."/>
            <person name="Tritt A."/>
            <person name="Lipzen A."/>
            <person name="He G."/>
            <person name="Yan M."/>
            <person name="Ng V."/>
            <person name="Cullen D."/>
            <person name="Martin F."/>
            <person name="Rosso M.-N."/>
            <person name="Henrissat B."/>
            <person name="Hibbett D."/>
            <person name="Martinez A.T."/>
            <person name="Grigoriev I.V."/>
        </authorList>
    </citation>
    <scope>NUCLEOTIDE SEQUENCE</scope>
    <source>
        <strain evidence="4">MF-IS2</strain>
    </source>
</reference>
<name>A0A9P5X5R3_9AGAR</name>
<keyword evidence="2 3" id="KW-0040">ANK repeat</keyword>
<organism evidence="4 5">
    <name type="scientific">Macrolepiota fuliginosa MF-IS2</name>
    <dbReference type="NCBI Taxonomy" id="1400762"/>
    <lineage>
        <taxon>Eukaryota</taxon>
        <taxon>Fungi</taxon>
        <taxon>Dikarya</taxon>
        <taxon>Basidiomycota</taxon>
        <taxon>Agaricomycotina</taxon>
        <taxon>Agaricomycetes</taxon>
        <taxon>Agaricomycetidae</taxon>
        <taxon>Agaricales</taxon>
        <taxon>Agaricineae</taxon>
        <taxon>Agaricaceae</taxon>
        <taxon>Macrolepiota</taxon>
    </lineage>
</organism>
<dbReference type="Pfam" id="PF12796">
    <property type="entry name" value="Ank_2"/>
    <property type="match status" value="1"/>
</dbReference>
<dbReference type="InterPro" id="IPR036770">
    <property type="entry name" value="Ankyrin_rpt-contain_sf"/>
</dbReference>
<dbReference type="PROSITE" id="PS50088">
    <property type="entry name" value="ANK_REPEAT"/>
    <property type="match status" value="1"/>
</dbReference>
<keyword evidence="1" id="KW-0677">Repeat</keyword>
<dbReference type="PROSITE" id="PS50297">
    <property type="entry name" value="ANK_REP_REGION"/>
    <property type="match status" value="1"/>
</dbReference>
<dbReference type="Gene3D" id="1.25.40.20">
    <property type="entry name" value="Ankyrin repeat-containing domain"/>
    <property type="match status" value="1"/>
</dbReference>
<protein>
    <submittedName>
        <fullName evidence="4">Ankyrin</fullName>
    </submittedName>
</protein>
<dbReference type="Proteomes" id="UP000807342">
    <property type="component" value="Unassembled WGS sequence"/>
</dbReference>
<gene>
    <name evidence="4" type="ORF">P691DRAFT_377583</name>
</gene>
<dbReference type="SMART" id="SM00248">
    <property type="entry name" value="ANK"/>
    <property type="match status" value="2"/>
</dbReference>
<comment type="caution">
    <text evidence="4">The sequence shown here is derived from an EMBL/GenBank/DDBJ whole genome shotgun (WGS) entry which is preliminary data.</text>
</comment>
<evidence type="ECO:0000313" key="4">
    <source>
        <dbReference type="EMBL" id="KAF9443861.1"/>
    </source>
</evidence>
<evidence type="ECO:0000313" key="5">
    <source>
        <dbReference type="Proteomes" id="UP000807342"/>
    </source>
</evidence>
<keyword evidence="5" id="KW-1185">Reference proteome</keyword>
<evidence type="ECO:0000256" key="3">
    <source>
        <dbReference type="PROSITE-ProRule" id="PRU00023"/>
    </source>
</evidence>
<dbReference type="AlphaFoldDB" id="A0A9P5X5R3"/>
<dbReference type="GO" id="GO:0085020">
    <property type="term" value="P:protein K6-linked ubiquitination"/>
    <property type="evidence" value="ECO:0007669"/>
    <property type="project" value="TreeGrafter"/>
</dbReference>